<dbReference type="OrthoDB" id="9810918at2"/>
<dbReference type="Pfam" id="PF04536">
    <property type="entry name" value="TPM_phosphatase"/>
    <property type="match status" value="1"/>
</dbReference>
<sequence>MKISQKLEVGSQKWEVGSKKTREDKLPYLNIKLLLYLTALLFLHCEVVSAQFDIPAKPDFQTSVYDYANVLSADEKTQLEQKLIRYSDSTSTQIVVITIESLKGEDIGILTPKWGQTWGIGGSKENDNGVLILLAKAERKIWISPGYGLEDKLTAGIGGEITRNIIIPEFKAGSYYRGLDKGADALFDVFKGKYKGERKQNKNKNFPILPIIIIVVIVLVLASRNKKGGGGNSGNSGGGPSLLDVILLSSLGRNSGGGGFGGGGFGGSSGGGGFGGGFGGGGFSGGGSGGSW</sequence>
<dbReference type="InterPro" id="IPR007621">
    <property type="entry name" value="TPM_dom"/>
</dbReference>
<reference evidence="3 4" key="1">
    <citation type="submission" date="2019-07" db="EMBL/GenBank/DDBJ databases">
        <title>Novel species of Flavobacterium.</title>
        <authorList>
            <person name="Liu Q."/>
            <person name="Xin Y.-H."/>
        </authorList>
    </citation>
    <scope>NUCLEOTIDE SEQUENCE [LARGE SCALE GENOMIC DNA]</scope>
    <source>
        <strain evidence="3 4">LB3P56</strain>
    </source>
</reference>
<evidence type="ECO:0000313" key="3">
    <source>
        <dbReference type="EMBL" id="TRX20656.1"/>
    </source>
</evidence>
<organism evidence="3 4">
    <name type="scientific">Flavobacterium franklandianum</name>
    <dbReference type="NCBI Taxonomy" id="2594430"/>
    <lineage>
        <taxon>Bacteria</taxon>
        <taxon>Pseudomonadati</taxon>
        <taxon>Bacteroidota</taxon>
        <taxon>Flavobacteriia</taxon>
        <taxon>Flavobacteriales</taxon>
        <taxon>Flavobacteriaceae</taxon>
        <taxon>Flavobacterium</taxon>
    </lineage>
</organism>
<dbReference type="PANTHER" id="PTHR30373:SF2">
    <property type="entry name" value="UPF0603 PROTEIN YGCG"/>
    <property type="match status" value="1"/>
</dbReference>
<gene>
    <name evidence="3" type="ORF">FNW17_11140</name>
</gene>
<keyword evidence="1" id="KW-1133">Transmembrane helix</keyword>
<feature type="transmembrane region" description="Helical" evidence="1">
    <location>
        <begin position="206"/>
        <end position="223"/>
    </location>
</feature>
<evidence type="ECO:0000256" key="1">
    <source>
        <dbReference type="SAM" id="Phobius"/>
    </source>
</evidence>
<keyword evidence="1" id="KW-0812">Transmembrane</keyword>
<accession>A0A553CJH7</accession>
<protein>
    <submittedName>
        <fullName evidence="3">TPM domain-containing protein</fullName>
    </submittedName>
</protein>
<keyword evidence="4" id="KW-1185">Reference proteome</keyword>
<dbReference type="Proteomes" id="UP000318585">
    <property type="component" value="Unassembled WGS sequence"/>
</dbReference>
<name>A0A553CJH7_9FLAO</name>
<proteinExistence type="predicted"/>
<dbReference type="PANTHER" id="PTHR30373">
    <property type="entry name" value="UPF0603 PROTEIN YGCG"/>
    <property type="match status" value="1"/>
</dbReference>
<evidence type="ECO:0000259" key="2">
    <source>
        <dbReference type="Pfam" id="PF04536"/>
    </source>
</evidence>
<comment type="caution">
    <text evidence="3">The sequence shown here is derived from an EMBL/GenBank/DDBJ whole genome shotgun (WGS) entry which is preliminary data.</text>
</comment>
<evidence type="ECO:0000313" key="4">
    <source>
        <dbReference type="Proteomes" id="UP000318585"/>
    </source>
</evidence>
<dbReference type="EMBL" id="VJZR01000009">
    <property type="protein sequence ID" value="TRX20656.1"/>
    <property type="molecule type" value="Genomic_DNA"/>
</dbReference>
<dbReference type="RefSeq" id="WP_143389522.1">
    <property type="nucleotide sequence ID" value="NZ_VJZQ01000003.1"/>
</dbReference>
<dbReference type="AlphaFoldDB" id="A0A553CJH7"/>
<keyword evidence="1" id="KW-0472">Membrane</keyword>
<dbReference type="Gene3D" id="3.10.310.50">
    <property type="match status" value="1"/>
</dbReference>
<feature type="domain" description="TPM" evidence="2">
    <location>
        <begin position="64"/>
        <end position="188"/>
    </location>
</feature>